<evidence type="ECO:0000256" key="1">
    <source>
        <dbReference type="SAM" id="SignalP"/>
    </source>
</evidence>
<keyword evidence="1" id="KW-0732">Signal</keyword>
<feature type="signal peptide" evidence="1">
    <location>
        <begin position="1"/>
        <end position="27"/>
    </location>
</feature>
<accession>A0A4R3LUR6</accession>
<evidence type="ECO:0000313" key="2">
    <source>
        <dbReference type="EMBL" id="TCT04264.1"/>
    </source>
</evidence>
<gene>
    <name evidence="2" type="ORF">EDC64_10780</name>
</gene>
<dbReference type="AlphaFoldDB" id="A0A4R3LUR6"/>
<dbReference type="EMBL" id="SMAI01000007">
    <property type="protein sequence ID" value="TCT04264.1"/>
    <property type="molecule type" value="Genomic_DNA"/>
</dbReference>
<name>A0A4R3LUR6_9HYPH</name>
<dbReference type="Proteomes" id="UP000294664">
    <property type="component" value="Unassembled WGS sequence"/>
</dbReference>
<organism evidence="2 3">
    <name type="scientific">Aquabacter spiritensis</name>
    <dbReference type="NCBI Taxonomy" id="933073"/>
    <lineage>
        <taxon>Bacteria</taxon>
        <taxon>Pseudomonadati</taxon>
        <taxon>Pseudomonadota</taxon>
        <taxon>Alphaproteobacteria</taxon>
        <taxon>Hyphomicrobiales</taxon>
        <taxon>Xanthobacteraceae</taxon>
        <taxon>Aquabacter</taxon>
    </lineage>
</organism>
<reference evidence="2 3" key="1">
    <citation type="submission" date="2019-03" db="EMBL/GenBank/DDBJ databases">
        <title>Genomic Encyclopedia of Type Strains, Phase IV (KMG-IV): sequencing the most valuable type-strain genomes for metagenomic binning, comparative biology and taxonomic classification.</title>
        <authorList>
            <person name="Goeker M."/>
        </authorList>
    </citation>
    <scope>NUCLEOTIDE SEQUENCE [LARGE SCALE GENOMIC DNA]</scope>
    <source>
        <strain evidence="2 3">DSM 9035</strain>
    </source>
</reference>
<keyword evidence="3" id="KW-1185">Reference proteome</keyword>
<comment type="caution">
    <text evidence="2">The sequence shown here is derived from an EMBL/GenBank/DDBJ whole genome shotgun (WGS) entry which is preliminary data.</text>
</comment>
<sequence>MGRRQMRGLAIAGVVTAAMMLPGAAMAQGAPWASGCQLSNGRIVCENYGGINAPAGCQFGSRLLCTMSACAFTALFDVRDKSIVCRR</sequence>
<evidence type="ECO:0000313" key="3">
    <source>
        <dbReference type="Proteomes" id="UP000294664"/>
    </source>
</evidence>
<protein>
    <submittedName>
        <fullName evidence="2">Uncharacterized protein</fullName>
    </submittedName>
</protein>
<feature type="chain" id="PRO_5020702729" evidence="1">
    <location>
        <begin position="28"/>
        <end position="87"/>
    </location>
</feature>
<proteinExistence type="predicted"/>